<evidence type="ECO:0000256" key="1">
    <source>
        <dbReference type="ARBA" id="ARBA00010040"/>
    </source>
</evidence>
<sequence>MTVQALKFTPEVLLEAPRRSEGVPNSIGSKILYSVSTYSFSEHTKKSEIRILDVASQQTLLVTDDQSASEATWLGDAAVLLLKSNSDGTTTIWVGLPDSFEKSKHSVGTIEGPVGNIRLHDLGDGFWAFAVSGKAKPDGTLLNPEKVENSHSSGKLYTSGFVRHWDHYITENRNAIWLSKLYQNGFRIAGQATITHLVHPLKNALQGTKLESPIEPFGGKDHFDIGKHGLVFTSKDPGLNPATHTKTNIYVSASEDFWDDLHWKGSEFPEPQEVSIKGFEGASTSPTWSNSGKMFAFLSMKTDGYESDKNQPFIVHDYRKPSKVIRLFASEDGKGNWDRSPQSIAWSPNDWHLYFTAESHGRGNLYSVGPPRPGDDKARGPLILVKGGTVTAAKVLYNGDIFVTSTSLIENSLYSLVPLSERPRGTDVYTLPIDDRPFDSEPENLTTKYLSSNSRSGSKFGLSRHQIDEVYWPGAVDKTYVHAWVVKPSNFSPDKTYPLAYLIHGGPQGAWNDGWSTRWNPAVFAEQGYVVICPNPTGSTSYGQAFTDAIQGQWGGLPYQDLVLGFDWIKANLSYVDTTRAVALGASYGGYMMNWIQGHPFGREFKALVTHDGIFSMTGQMASEELYFPFHDLKGAPWQDPEGWARWDPSKFTEAWATPQLVIHNELDYRLTISEGLAAFNVLQSKGVESQFLTFPDENHWVLKPENGLLWHEVVLDWINEHVGLEKYTESRKAFWG</sequence>
<name>A0A6A5SXR3_9PLEO</name>
<dbReference type="OrthoDB" id="416344at2759"/>
<dbReference type="Gene3D" id="3.40.50.1820">
    <property type="entry name" value="alpha/beta hydrolase"/>
    <property type="match status" value="1"/>
</dbReference>
<keyword evidence="3" id="KW-0732">Signal</keyword>
<feature type="domain" description="Peptidase S9 prolyl oligopeptidase catalytic" evidence="7">
    <location>
        <begin position="515"/>
        <end position="724"/>
    </location>
</feature>
<keyword evidence="4" id="KW-0378">Hydrolase</keyword>
<dbReference type="Pfam" id="PF07676">
    <property type="entry name" value="PD40"/>
    <property type="match status" value="1"/>
</dbReference>
<dbReference type="SUPFAM" id="SSF82171">
    <property type="entry name" value="DPP6 N-terminal domain-like"/>
    <property type="match status" value="1"/>
</dbReference>
<protein>
    <recommendedName>
        <fullName evidence="6">Dipeptidyl-peptidase V</fullName>
    </recommendedName>
</protein>
<evidence type="ECO:0000256" key="5">
    <source>
        <dbReference type="ARBA" id="ARBA00022825"/>
    </source>
</evidence>
<dbReference type="GO" id="GO:0004252">
    <property type="term" value="F:serine-type endopeptidase activity"/>
    <property type="evidence" value="ECO:0007669"/>
    <property type="project" value="TreeGrafter"/>
</dbReference>
<reference evidence="8" key="1">
    <citation type="journal article" date="2020" name="Stud. Mycol.">
        <title>101 Dothideomycetes genomes: a test case for predicting lifestyles and emergence of pathogens.</title>
        <authorList>
            <person name="Haridas S."/>
            <person name="Albert R."/>
            <person name="Binder M."/>
            <person name="Bloem J."/>
            <person name="Labutti K."/>
            <person name="Salamov A."/>
            <person name="Andreopoulos B."/>
            <person name="Baker S."/>
            <person name="Barry K."/>
            <person name="Bills G."/>
            <person name="Bluhm B."/>
            <person name="Cannon C."/>
            <person name="Castanera R."/>
            <person name="Culley D."/>
            <person name="Daum C."/>
            <person name="Ezra D."/>
            <person name="Gonzalez J."/>
            <person name="Henrissat B."/>
            <person name="Kuo A."/>
            <person name="Liang C."/>
            <person name="Lipzen A."/>
            <person name="Lutzoni F."/>
            <person name="Magnuson J."/>
            <person name="Mondo S."/>
            <person name="Nolan M."/>
            <person name="Ohm R."/>
            <person name="Pangilinan J."/>
            <person name="Park H.-J."/>
            <person name="Ramirez L."/>
            <person name="Alfaro M."/>
            <person name="Sun H."/>
            <person name="Tritt A."/>
            <person name="Yoshinaga Y."/>
            <person name="Zwiers L.-H."/>
            <person name="Turgeon B."/>
            <person name="Goodwin S."/>
            <person name="Spatafora J."/>
            <person name="Crous P."/>
            <person name="Grigoriev I."/>
        </authorList>
    </citation>
    <scope>NUCLEOTIDE SEQUENCE</scope>
    <source>
        <strain evidence="8">CBS 161.51</strain>
    </source>
</reference>
<evidence type="ECO:0000256" key="6">
    <source>
        <dbReference type="ARBA" id="ARBA00032829"/>
    </source>
</evidence>
<proteinExistence type="inferred from homology"/>
<evidence type="ECO:0000259" key="7">
    <source>
        <dbReference type="Pfam" id="PF00326"/>
    </source>
</evidence>
<dbReference type="GO" id="GO:0006508">
    <property type="term" value="P:proteolysis"/>
    <property type="evidence" value="ECO:0007669"/>
    <property type="project" value="UniProtKB-KW"/>
</dbReference>
<evidence type="ECO:0000256" key="4">
    <source>
        <dbReference type="ARBA" id="ARBA00022801"/>
    </source>
</evidence>
<evidence type="ECO:0000256" key="2">
    <source>
        <dbReference type="ARBA" id="ARBA00022670"/>
    </source>
</evidence>
<dbReference type="InterPro" id="IPR011659">
    <property type="entry name" value="WD40"/>
</dbReference>
<dbReference type="InterPro" id="IPR001375">
    <property type="entry name" value="Peptidase_S9_cat"/>
</dbReference>
<dbReference type="PANTHER" id="PTHR42776:SF13">
    <property type="entry name" value="DIPEPTIDYL-PEPTIDASE 5"/>
    <property type="match status" value="1"/>
</dbReference>
<dbReference type="FunFam" id="3.40.50.1820:FF:000028">
    <property type="entry name" value="S9 family peptidase"/>
    <property type="match status" value="1"/>
</dbReference>
<dbReference type="EMBL" id="ML976019">
    <property type="protein sequence ID" value="KAF1944149.1"/>
    <property type="molecule type" value="Genomic_DNA"/>
</dbReference>
<dbReference type="InterPro" id="IPR029058">
    <property type="entry name" value="AB_hydrolase_fold"/>
</dbReference>
<keyword evidence="5" id="KW-0720">Serine protease</keyword>
<gene>
    <name evidence="8" type="ORF">EJ02DRAFT_399238</name>
</gene>
<dbReference type="SUPFAM" id="SSF53474">
    <property type="entry name" value="alpha/beta-Hydrolases"/>
    <property type="match status" value="1"/>
</dbReference>
<accession>A0A6A5SXR3</accession>
<dbReference type="Pfam" id="PF00326">
    <property type="entry name" value="Peptidase_S9"/>
    <property type="match status" value="1"/>
</dbReference>
<evidence type="ECO:0000313" key="8">
    <source>
        <dbReference type="EMBL" id="KAF1944149.1"/>
    </source>
</evidence>
<dbReference type="AlphaFoldDB" id="A0A6A5SXR3"/>
<comment type="similarity">
    <text evidence="1">Belongs to the peptidase S9C family.</text>
</comment>
<evidence type="ECO:0000313" key="9">
    <source>
        <dbReference type="Proteomes" id="UP000800038"/>
    </source>
</evidence>
<organism evidence="8 9">
    <name type="scientific">Clathrospora elynae</name>
    <dbReference type="NCBI Taxonomy" id="706981"/>
    <lineage>
        <taxon>Eukaryota</taxon>
        <taxon>Fungi</taxon>
        <taxon>Dikarya</taxon>
        <taxon>Ascomycota</taxon>
        <taxon>Pezizomycotina</taxon>
        <taxon>Dothideomycetes</taxon>
        <taxon>Pleosporomycetidae</taxon>
        <taxon>Pleosporales</taxon>
        <taxon>Diademaceae</taxon>
        <taxon>Clathrospora</taxon>
    </lineage>
</organism>
<keyword evidence="9" id="KW-1185">Reference proteome</keyword>
<dbReference type="Proteomes" id="UP000800038">
    <property type="component" value="Unassembled WGS sequence"/>
</dbReference>
<dbReference type="PANTHER" id="PTHR42776">
    <property type="entry name" value="SERINE PEPTIDASE S9 FAMILY MEMBER"/>
    <property type="match status" value="1"/>
</dbReference>
<keyword evidence="2" id="KW-0645">Protease</keyword>
<evidence type="ECO:0000256" key="3">
    <source>
        <dbReference type="ARBA" id="ARBA00022729"/>
    </source>
</evidence>